<evidence type="ECO:0000259" key="5">
    <source>
        <dbReference type="Pfam" id="PF05181"/>
    </source>
</evidence>
<dbReference type="Gene3D" id="3.90.530.10">
    <property type="entry name" value="XPA C-terminal domain"/>
    <property type="match status" value="1"/>
</dbReference>
<comment type="caution">
    <text evidence="6">The sequence shown here is derived from an EMBL/GenBank/DDBJ whole genome shotgun (WGS) entry which is preliminary data.</text>
</comment>
<dbReference type="Proteomes" id="UP000790833">
    <property type="component" value="Unassembled WGS sequence"/>
</dbReference>
<accession>A0A9P8AH54</accession>
<feature type="region of interest" description="Disordered" evidence="4">
    <location>
        <begin position="112"/>
        <end position="140"/>
    </location>
</feature>
<comment type="subcellular location">
    <subcellularLocation>
        <location evidence="1">Nucleus</location>
    </subcellularLocation>
</comment>
<gene>
    <name evidence="6" type="ORF">KQ657_002752</name>
</gene>
<dbReference type="GO" id="GO:1901255">
    <property type="term" value="P:nucleotide-excision repair involved in interstrand cross-link repair"/>
    <property type="evidence" value="ECO:0007669"/>
    <property type="project" value="TreeGrafter"/>
</dbReference>
<dbReference type="GO" id="GO:0000110">
    <property type="term" value="C:nucleotide-excision repair factor 1 complex"/>
    <property type="evidence" value="ECO:0007669"/>
    <property type="project" value="TreeGrafter"/>
</dbReference>
<keyword evidence="3" id="KW-0539">Nucleus</keyword>
<feature type="domain" description="XPA C-terminal" evidence="5">
    <location>
        <begin position="204"/>
        <end position="252"/>
    </location>
</feature>
<dbReference type="GO" id="GO:0000715">
    <property type="term" value="P:nucleotide-excision repair, DNA damage recognition"/>
    <property type="evidence" value="ECO:0007669"/>
    <property type="project" value="TreeGrafter"/>
</dbReference>
<dbReference type="GO" id="GO:0070914">
    <property type="term" value="P:UV-damage excision repair"/>
    <property type="evidence" value="ECO:0007669"/>
    <property type="project" value="TreeGrafter"/>
</dbReference>
<dbReference type="AlphaFoldDB" id="A0A9P8AH54"/>
<keyword evidence="2" id="KW-0862">Zinc</keyword>
<dbReference type="Pfam" id="PF05181">
    <property type="entry name" value="XPA_C"/>
    <property type="match status" value="1"/>
</dbReference>
<dbReference type="CDD" id="cd21077">
    <property type="entry name" value="DBD_Rad14"/>
    <property type="match status" value="1"/>
</dbReference>
<dbReference type="PANTHER" id="PTHR10142:SF0">
    <property type="entry name" value="DNA REPAIR PROTEIN COMPLEMENTING XP-A CELLS"/>
    <property type="match status" value="1"/>
</dbReference>
<dbReference type="OrthoDB" id="5368863at2759"/>
<evidence type="ECO:0000256" key="1">
    <source>
        <dbReference type="ARBA" id="ARBA00004123"/>
    </source>
</evidence>
<evidence type="ECO:0000256" key="4">
    <source>
        <dbReference type="SAM" id="MobiDB-lite"/>
    </source>
</evidence>
<feature type="compositionally biased region" description="Basic and acidic residues" evidence="4">
    <location>
        <begin position="120"/>
        <end position="129"/>
    </location>
</feature>
<name>A0A9P8AH54_9ASCO</name>
<keyword evidence="7" id="KW-1185">Reference proteome</keyword>
<dbReference type="InterPro" id="IPR022656">
    <property type="entry name" value="XPA_C"/>
</dbReference>
<evidence type="ECO:0000256" key="3">
    <source>
        <dbReference type="ARBA" id="ARBA00023242"/>
    </source>
</evidence>
<dbReference type="GO" id="GO:0006284">
    <property type="term" value="P:base-excision repair"/>
    <property type="evidence" value="ECO:0007669"/>
    <property type="project" value="TreeGrafter"/>
</dbReference>
<dbReference type="PANTHER" id="PTHR10142">
    <property type="entry name" value="DNA REPAIR PROTEIN COMPLEMENTING XP-A CELLS"/>
    <property type="match status" value="1"/>
</dbReference>
<proteinExistence type="predicted"/>
<dbReference type="GO" id="GO:0003684">
    <property type="term" value="F:damaged DNA binding"/>
    <property type="evidence" value="ECO:0007669"/>
    <property type="project" value="InterPro"/>
</dbReference>
<sequence length="357" mass="41485">MKRPELTPEQKRRIEENRKKALKIRERLQMNNKDASSHSIPITAIRATQENTNSRSLIPTTSGPINVRLGSSATLVEPTKKTDSRYNSNRQMVNKKDYIEYDFSTLKDSRGGFIGIEDGEPNKGSDERVTGSIGGGSNEGNQTLEEWKEKNQANHIIKDLPPPIDVTKAPKCFECGSLEIDPDLYTNFKGVRVCRRCKKEKLDKYALLTKTECREDYLLTDPELEDRELLSRIEKPNPHGFSRMKLYLRFQVEAYAWKKWGSPEKLDEEWEKRQENKLKRRDKRYQDLLKEMRKKTRAEEYTRRLRDGKSLGERHVHDWSAPISVGTKNNEEEEGHGMKIVKRRCIDCGVETEDIVL</sequence>
<evidence type="ECO:0000313" key="7">
    <source>
        <dbReference type="Proteomes" id="UP000790833"/>
    </source>
</evidence>
<dbReference type="GeneID" id="66116126"/>
<dbReference type="EMBL" id="JAHMUF010000023">
    <property type="protein sequence ID" value="KAG7191787.1"/>
    <property type="molecule type" value="Genomic_DNA"/>
</dbReference>
<reference evidence="6" key="1">
    <citation type="submission" date="2021-03" db="EMBL/GenBank/DDBJ databases">
        <authorList>
            <person name="Palmer J.M."/>
        </authorList>
    </citation>
    <scope>NUCLEOTIDE SEQUENCE</scope>
    <source>
        <strain evidence="6">ARV_011</strain>
    </source>
</reference>
<dbReference type="RefSeq" id="XP_043047339.1">
    <property type="nucleotide sequence ID" value="XM_043193502.1"/>
</dbReference>
<dbReference type="NCBIfam" id="TIGR00598">
    <property type="entry name" value="rad14"/>
    <property type="match status" value="1"/>
</dbReference>
<protein>
    <recommendedName>
        <fullName evidence="5">XPA C-terminal domain-containing protein</fullName>
    </recommendedName>
</protein>
<evidence type="ECO:0000256" key="2">
    <source>
        <dbReference type="ARBA" id="ARBA00022833"/>
    </source>
</evidence>
<dbReference type="InterPro" id="IPR000465">
    <property type="entry name" value="XPA/RAD14"/>
</dbReference>
<evidence type="ECO:0000313" key="6">
    <source>
        <dbReference type="EMBL" id="KAG7191787.1"/>
    </source>
</evidence>
<organism evidence="6 7">
    <name type="scientific">Scheffersomyces spartinae</name>
    <dbReference type="NCBI Taxonomy" id="45513"/>
    <lineage>
        <taxon>Eukaryota</taxon>
        <taxon>Fungi</taxon>
        <taxon>Dikarya</taxon>
        <taxon>Ascomycota</taxon>
        <taxon>Saccharomycotina</taxon>
        <taxon>Pichiomycetes</taxon>
        <taxon>Debaryomycetaceae</taxon>
        <taxon>Scheffersomyces</taxon>
    </lineage>
</organism>
<dbReference type="InterPro" id="IPR037129">
    <property type="entry name" value="XPA_sf"/>
</dbReference>
<dbReference type="InterPro" id="IPR009061">
    <property type="entry name" value="DNA-bd_dom_put_sf"/>
</dbReference>
<dbReference type="SUPFAM" id="SSF46955">
    <property type="entry name" value="Putative DNA-binding domain"/>
    <property type="match status" value="1"/>
</dbReference>